<reference evidence="1 2" key="1">
    <citation type="submission" date="2021-03" db="EMBL/GenBank/DDBJ databases">
        <authorList>
            <person name="So Y."/>
        </authorList>
    </citation>
    <scope>NUCLEOTIDE SEQUENCE [LARGE SCALE GENOMIC DNA]</scope>
    <source>
        <strain evidence="1 2">PWR1</strain>
    </source>
</reference>
<evidence type="ECO:0000313" key="2">
    <source>
        <dbReference type="Proteomes" id="UP000680815"/>
    </source>
</evidence>
<organism evidence="1 2">
    <name type="scientific">Roseomonas nitratireducens</name>
    <dbReference type="NCBI Taxonomy" id="2820810"/>
    <lineage>
        <taxon>Bacteria</taxon>
        <taxon>Pseudomonadati</taxon>
        <taxon>Pseudomonadota</taxon>
        <taxon>Alphaproteobacteria</taxon>
        <taxon>Acetobacterales</taxon>
        <taxon>Roseomonadaceae</taxon>
        <taxon>Roseomonas</taxon>
    </lineage>
</organism>
<gene>
    <name evidence="1" type="ORF">J5Y09_14060</name>
</gene>
<accession>A0ABS4AUW1</accession>
<comment type="caution">
    <text evidence="1">The sequence shown here is derived from an EMBL/GenBank/DDBJ whole genome shotgun (WGS) entry which is preliminary data.</text>
</comment>
<dbReference type="EMBL" id="JAGIYZ010000013">
    <property type="protein sequence ID" value="MBP0465044.1"/>
    <property type="molecule type" value="Genomic_DNA"/>
</dbReference>
<proteinExistence type="predicted"/>
<sequence length="77" mass="8580">MRAAMWNEPYLETCCRSALHRLTLVGPHGRPPGLKDGPCLNRLTAMGLARPREDGRFEITDAGRARHGSEILKRRAA</sequence>
<protein>
    <submittedName>
        <fullName evidence="1">Uncharacterized protein</fullName>
    </submittedName>
</protein>
<keyword evidence="2" id="KW-1185">Reference proteome</keyword>
<evidence type="ECO:0000313" key="1">
    <source>
        <dbReference type="EMBL" id="MBP0465044.1"/>
    </source>
</evidence>
<dbReference type="Proteomes" id="UP000680815">
    <property type="component" value="Unassembled WGS sequence"/>
</dbReference>
<name>A0ABS4AUW1_9PROT</name>